<evidence type="ECO:0000313" key="2">
    <source>
        <dbReference type="Proteomes" id="UP001159363"/>
    </source>
</evidence>
<sequence length="77" mass="9056">MHNSQSGVKRQITEEEQVGLHKKAREEKITFAKDTVHAFVEANIPLQKLDHLSMRTWLNKIVHKHRHCEILSATFER</sequence>
<comment type="caution">
    <text evidence="1">The sequence shown here is derived from an EMBL/GenBank/DDBJ whole genome shotgun (WGS) entry which is preliminary data.</text>
</comment>
<accession>A0ABQ9GZR2</accession>
<organism evidence="1 2">
    <name type="scientific">Dryococelus australis</name>
    <dbReference type="NCBI Taxonomy" id="614101"/>
    <lineage>
        <taxon>Eukaryota</taxon>
        <taxon>Metazoa</taxon>
        <taxon>Ecdysozoa</taxon>
        <taxon>Arthropoda</taxon>
        <taxon>Hexapoda</taxon>
        <taxon>Insecta</taxon>
        <taxon>Pterygota</taxon>
        <taxon>Neoptera</taxon>
        <taxon>Polyneoptera</taxon>
        <taxon>Phasmatodea</taxon>
        <taxon>Verophasmatodea</taxon>
        <taxon>Anareolatae</taxon>
        <taxon>Phasmatidae</taxon>
        <taxon>Eurycanthinae</taxon>
        <taxon>Dryococelus</taxon>
    </lineage>
</organism>
<proteinExistence type="predicted"/>
<keyword evidence="2" id="KW-1185">Reference proteome</keyword>
<dbReference type="EMBL" id="JARBHB010000008">
    <property type="protein sequence ID" value="KAJ8877510.1"/>
    <property type="molecule type" value="Genomic_DNA"/>
</dbReference>
<gene>
    <name evidence="1" type="ORF">PR048_021965</name>
</gene>
<evidence type="ECO:0000313" key="1">
    <source>
        <dbReference type="EMBL" id="KAJ8877510.1"/>
    </source>
</evidence>
<name>A0ABQ9GZR2_9NEOP</name>
<reference evidence="1 2" key="1">
    <citation type="submission" date="2023-02" db="EMBL/GenBank/DDBJ databases">
        <title>LHISI_Scaffold_Assembly.</title>
        <authorList>
            <person name="Stuart O.P."/>
            <person name="Cleave R."/>
            <person name="Magrath M.J.L."/>
            <person name="Mikheyev A.S."/>
        </authorList>
    </citation>
    <scope>NUCLEOTIDE SEQUENCE [LARGE SCALE GENOMIC DNA]</scope>
    <source>
        <strain evidence="1">Daus_M_001</strain>
        <tissue evidence="1">Leg muscle</tissue>
    </source>
</reference>
<protein>
    <submittedName>
        <fullName evidence="1">Uncharacterized protein</fullName>
    </submittedName>
</protein>
<dbReference type="Proteomes" id="UP001159363">
    <property type="component" value="Chromosome 7"/>
</dbReference>